<proteinExistence type="predicted"/>
<evidence type="ECO:0000259" key="2">
    <source>
        <dbReference type="Pfam" id="PF13127"/>
    </source>
</evidence>
<keyword evidence="4" id="KW-1185">Reference proteome</keyword>
<dbReference type="OrthoDB" id="6194834at2"/>
<name>A0A0W1AZP5_9BACL</name>
<organism evidence="3 4">
    <name type="scientific">Paenibacillus etheri</name>
    <dbReference type="NCBI Taxonomy" id="1306852"/>
    <lineage>
        <taxon>Bacteria</taxon>
        <taxon>Bacillati</taxon>
        <taxon>Bacillota</taxon>
        <taxon>Bacilli</taxon>
        <taxon>Bacillales</taxon>
        <taxon>Paenibacillaceae</taxon>
        <taxon>Paenibacillus</taxon>
    </lineage>
</organism>
<reference evidence="3 4" key="1">
    <citation type="journal article" date="2015" name="Int. Biodeterior. Biodegradation">
        <title>Physiological and genetic screening methods for the isolation of methyl tert-butyl ether-degrading bacteria for bioremediation purposes.</title>
        <authorList>
            <person name="Guisado I.M."/>
            <person name="Purswani J."/>
            <person name="Gonzalez Lopez J."/>
            <person name="Pozo C."/>
        </authorList>
    </citation>
    <scope>NUCLEOTIDE SEQUENCE [LARGE SCALE GENOMIC DNA]</scope>
    <source>
        <strain evidence="3 4">SH7</strain>
    </source>
</reference>
<dbReference type="RefSeq" id="WP_060623698.1">
    <property type="nucleotide sequence ID" value="NZ_LCZJ02000019.1"/>
</dbReference>
<keyword evidence="1" id="KW-1133">Transmembrane helix</keyword>
<feature type="domain" description="DUF3955" evidence="2">
    <location>
        <begin position="4"/>
        <end position="58"/>
    </location>
</feature>
<protein>
    <submittedName>
        <fullName evidence="3">Group-specific protein</fullName>
    </submittedName>
</protein>
<keyword evidence="1" id="KW-0812">Transmembrane</keyword>
<evidence type="ECO:0000256" key="1">
    <source>
        <dbReference type="SAM" id="Phobius"/>
    </source>
</evidence>
<dbReference type="InterPro" id="IPR025016">
    <property type="entry name" value="DUF3955"/>
</dbReference>
<feature type="transmembrane region" description="Helical" evidence="1">
    <location>
        <begin position="43"/>
        <end position="66"/>
    </location>
</feature>
<dbReference type="EMBL" id="LCZJ02000019">
    <property type="protein sequence ID" value="KTD86810.1"/>
    <property type="molecule type" value="Genomic_DNA"/>
</dbReference>
<dbReference type="Pfam" id="PF13127">
    <property type="entry name" value="DUF3955"/>
    <property type="match status" value="1"/>
</dbReference>
<comment type="caution">
    <text evidence="3">The sequence shown here is derived from an EMBL/GenBank/DDBJ whole genome shotgun (WGS) entry which is preliminary data.</text>
</comment>
<dbReference type="Proteomes" id="UP000054709">
    <property type="component" value="Unassembled WGS sequence"/>
</dbReference>
<accession>A0A0W1AZP5</accession>
<keyword evidence="1" id="KW-0472">Membrane</keyword>
<sequence length="73" mass="7868">MKKKYLIASAPLSLGIISLMISRIVDSSVGSDGMLHEPLFFLIPLGFLFLFSGIIALLFVGLGSALNKKKKIS</sequence>
<evidence type="ECO:0000313" key="3">
    <source>
        <dbReference type="EMBL" id="KTD86810.1"/>
    </source>
</evidence>
<evidence type="ECO:0000313" key="4">
    <source>
        <dbReference type="Proteomes" id="UP000054709"/>
    </source>
</evidence>
<dbReference type="AlphaFoldDB" id="A0A0W1AZP5"/>
<gene>
    <name evidence="3" type="ORF">UQ64_15380</name>
</gene>